<name>A0A2T2N9E1_CORCC</name>
<protein>
    <recommendedName>
        <fullName evidence="8">UbiA prenyltransferase</fullName>
    </recommendedName>
</protein>
<evidence type="ECO:0000256" key="3">
    <source>
        <dbReference type="ARBA" id="ARBA00022989"/>
    </source>
</evidence>
<feature type="transmembrane region" description="Helical" evidence="5">
    <location>
        <begin position="276"/>
        <end position="294"/>
    </location>
</feature>
<proteinExistence type="predicted"/>
<keyword evidence="7" id="KW-1185">Reference proteome</keyword>
<gene>
    <name evidence="6" type="ORF">BS50DRAFT_136124</name>
</gene>
<dbReference type="Proteomes" id="UP000240883">
    <property type="component" value="Unassembled WGS sequence"/>
</dbReference>
<evidence type="ECO:0000256" key="2">
    <source>
        <dbReference type="ARBA" id="ARBA00022692"/>
    </source>
</evidence>
<evidence type="ECO:0000256" key="5">
    <source>
        <dbReference type="SAM" id="Phobius"/>
    </source>
</evidence>
<organism evidence="6 7">
    <name type="scientific">Corynespora cassiicola Philippines</name>
    <dbReference type="NCBI Taxonomy" id="1448308"/>
    <lineage>
        <taxon>Eukaryota</taxon>
        <taxon>Fungi</taxon>
        <taxon>Dikarya</taxon>
        <taxon>Ascomycota</taxon>
        <taxon>Pezizomycotina</taxon>
        <taxon>Dothideomycetes</taxon>
        <taxon>Pleosporomycetidae</taxon>
        <taxon>Pleosporales</taxon>
        <taxon>Corynesporascaceae</taxon>
        <taxon>Corynespora</taxon>
    </lineage>
</organism>
<keyword evidence="4 5" id="KW-0472">Membrane</keyword>
<feature type="transmembrane region" description="Helical" evidence="5">
    <location>
        <begin position="306"/>
        <end position="326"/>
    </location>
</feature>
<reference evidence="6 7" key="1">
    <citation type="journal article" date="2018" name="Front. Microbiol.">
        <title>Genome-Wide Analysis of Corynespora cassiicola Leaf Fall Disease Putative Effectors.</title>
        <authorList>
            <person name="Lopez D."/>
            <person name="Ribeiro S."/>
            <person name="Label P."/>
            <person name="Fumanal B."/>
            <person name="Venisse J.S."/>
            <person name="Kohler A."/>
            <person name="de Oliveira R.R."/>
            <person name="Labutti K."/>
            <person name="Lipzen A."/>
            <person name="Lail K."/>
            <person name="Bauer D."/>
            <person name="Ohm R.A."/>
            <person name="Barry K.W."/>
            <person name="Spatafora J."/>
            <person name="Grigoriev I.V."/>
            <person name="Martin F.M."/>
            <person name="Pujade-Renaud V."/>
        </authorList>
    </citation>
    <scope>NUCLEOTIDE SEQUENCE [LARGE SCALE GENOMIC DNA]</scope>
    <source>
        <strain evidence="6 7">Philippines</strain>
    </source>
</reference>
<dbReference type="STRING" id="1448308.A0A2T2N9E1"/>
<dbReference type="OrthoDB" id="434972at2759"/>
<sequence length="385" mass="41939">MALQPCKTMSPSTTASEQWWKSAISLHTTILTLRGHLHTLYLFTAADFPTFAIPTLLFAICGALSGPLLTTNPSPSFVSILSRTPSALVVVWTNLLIFNMSNQRSPSSIAEDAINKPNRPLPRGLITPEATRRILLALVPAVLLLGWTFGVWQETLFLFTFQWLYNDLAGCDESFVLRNLLIAVGYGLYSSAAFRVLVGGSHTLTQAGVRWTGIVALVMLITQHICDIKDAAGDRLRGRRSAPIVLGDEMVRWSVSVPIMVCSVLCPWYFGLGWKSYVSVMGIGGVVAGRTMVWRDLASDKLTWKLWAFWTVALFVLPVVASPVVLDGAWTSMSILLCGGDECLSTLNLLAVSGVVGIVEGRRLYGQVGRANDTVPRIVIDAVVS</sequence>
<evidence type="ECO:0000313" key="6">
    <source>
        <dbReference type="EMBL" id="PSN62047.1"/>
    </source>
</evidence>
<feature type="transmembrane region" description="Helical" evidence="5">
    <location>
        <begin position="134"/>
        <end position="152"/>
    </location>
</feature>
<evidence type="ECO:0000256" key="4">
    <source>
        <dbReference type="ARBA" id="ARBA00023136"/>
    </source>
</evidence>
<keyword evidence="3 5" id="KW-1133">Transmembrane helix</keyword>
<dbReference type="CDD" id="cd13965">
    <property type="entry name" value="PT_UbiA_3"/>
    <property type="match status" value="1"/>
</dbReference>
<keyword evidence="2 5" id="KW-0812">Transmembrane</keyword>
<dbReference type="GO" id="GO:0016020">
    <property type="term" value="C:membrane"/>
    <property type="evidence" value="ECO:0007669"/>
    <property type="project" value="UniProtKB-SubCell"/>
</dbReference>
<feature type="transmembrane region" description="Helical" evidence="5">
    <location>
        <begin position="77"/>
        <end position="98"/>
    </location>
</feature>
<dbReference type="PANTHER" id="PTHR42723">
    <property type="entry name" value="CHLOROPHYLL SYNTHASE"/>
    <property type="match status" value="1"/>
</dbReference>
<dbReference type="GO" id="GO:0016765">
    <property type="term" value="F:transferase activity, transferring alkyl or aryl (other than methyl) groups"/>
    <property type="evidence" value="ECO:0007669"/>
    <property type="project" value="InterPro"/>
</dbReference>
<dbReference type="InterPro" id="IPR000537">
    <property type="entry name" value="UbiA_prenyltransferase"/>
</dbReference>
<evidence type="ECO:0008006" key="8">
    <source>
        <dbReference type="Google" id="ProtNLM"/>
    </source>
</evidence>
<dbReference type="EMBL" id="KZ678142">
    <property type="protein sequence ID" value="PSN62047.1"/>
    <property type="molecule type" value="Genomic_DNA"/>
</dbReference>
<feature type="transmembrane region" description="Helical" evidence="5">
    <location>
        <begin position="40"/>
        <end position="65"/>
    </location>
</feature>
<dbReference type="Pfam" id="PF01040">
    <property type="entry name" value="UbiA"/>
    <property type="match status" value="1"/>
</dbReference>
<dbReference type="InterPro" id="IPR050475">
    <property type="entry name" value="Prenyltransferase_related"/>
</dbReference>
<evidence type="ECO:0000313" key="7">
    <source>
        <dbReference type="Proteomes" id="UP000240883"/>
    </source>
</evidence>
<accession>A0A2T2N9E1</accession>
<comment type="subcellular location">
    <subcellularLocation>
        <location evidence="1">Membrane</location>
        <topology evidence="1">Multi-pass membrane protein</topology>
    </subcellularLocation>
</comment>
<evidence type="ECO:0000256" key="1">
    <source>
        <dbReference type="ARBA" id="ARBA00004141"/>
    </source>
</evidence>
<dbReference type="PANTHER" id="PTHR42723:SF1">
    <property type="entry name" value="CHLOROPHYLL SYNTHASE, CHLOROPLASTIC"/>
    <property type="match status" value="1"/>
</dbReference>
<dbReference type="AlphaFoldDB" id="A0A2T2N9E1"/>
<feature type="transmembrane region" description="Helical" evidence="5">
    <location>
        <begin position="250"/>
        <end position="270"/>
    </location>
</feature>
<feature type="transmembrane region" description="Helical" evidence="5">
    <location>
        <begin position="211"/>
        <end position="229"/>
    </location>
</feature>